<feature type="domain" description="Carrier" evidence="1">
    <location>
        <begin position="8"/>
        <end position="91"/>
    </location>
</feature>
<accession>M0QQ05</accession>
<name>M0QQ05_9ACTN</name>
<dbReference type="eggNOG" id="ENOG5031W9V">
    <property type="taxonomic scope" value="Bacteria"/>
</dbReference>
<reference evidence="2 3" key="1">
    <citation type="submission" date="2013-01" db="EMBL/GenBank/DDBJ databases">
        <title>Whole genome shotgun sequence of Gordonia soli NBRC 108243.</title>
        <authorList>
            <person name="Isaki-Nakamura S."/>
            <person name="Hosoyama A."/>
            <person name="Tsuchikane K."/>
            <person name="Ando Y."/>
            <person name="Baba S."/>
            <person name="Ohji S."/>
            <person name="Hamada M."/>
            <person name="Tamura T."/>
            <person name="Yamazoe A."/>
            <person name="Yamazaki S."/>
            <person name="Fujita N."/>
        </authorList>
    </citation>
    <scope>NUCLEOTIDE SEQUENCE [LARGE SCALE GENOMIC DNA]</scope>
    <source>
        <strain evidence="2 3">NBRC 108243</strain>
    </source>
</reference>
<comment type="caution">
    <text evidence="2">The sequence shown here is derived from an EMBL/GenBank/DDBJ whole genome shotgun (WGS) entry which is preliminary data.</text>
</comment>
<evidence type="ECO:0000259" key="1">
    <source>
        <dbReference type="PROSITE" id="PS50075"/>
    </source>
</evidence>
<keyword evidence="3" id="KW-1185">Reference proteome</keyword>
<dbReference type="SUPFAM" id="SSF47336">
    <property type="entry name" value="ACP-like"/>
    <property type="match status" value="1"/>
</dbReference>
<dbReference type="Pfam" id="PF00550">
    <property type="entry name" value="PP-binding"/>
    <property type="match status" value="1"/>
</dbReference>
<evidence type="ECO:0000313" key="3">
    <source>
        <dbReference type="Proteomes" id="UP000011666"/>
    </source>
</evidence>
<organism evidence="2 3">
    <name type="scientific">Gordonia soli NBRC 108243</name>
    <dbReference type="NCBI Taxonomy" id="1223545"/>
    <lineage>
        <taxon>Bacteria</taxon>
        <taxon>Bacillati</taxon>
        <taxon>Actinomycetota</taxon>
        <taxon>Actinomycetes</taxon>
        <taxon>Mycobacteriales</taxon>
        <taxon>Gordoniaceae</taxon>
        <taxon>Gordonia</taxon>
    </lineage>
</organism>
<dbReference type="InterPro" id="IPR009081">
    <property type="entry name" value="PP-bd_ACP"/>
</dbReference>
<protein>
    <recommendedName>
        <fullName evidence="1">Carrier domain-containing protein</fullName>
    </recommendedName>
</protein>
<dbReference type="InterPro" id="IPR036736">
    <property type="entry name" value="ACP-like_sf"/>
</dbReference>
<dbReference type="STRING" id="1223545.GS4_38_00700"/>
<evidence type="ECO:0000313" key="2">
    <source>
        <dbReference type="EMBL" id="GAC70663.1"/>
    </source>
</evidence>
<dbReference type="EMBL" id="BANX01000038">
    <property type="protein sequence ID" value="GAC70663.1"/>
    <property type="molecule type" value="Genomic_DNA"/>
</dbReference>
<sequence>MTQESLDGAATLSVDDVAAVVSDAIARKHGRTETIDADTEILLTGMLDSLTLVNIVAELEQRLGRKLPEDLVVARNFRTPATLHASVLAVLDQDAR</sequence>
<proteinExistence type="predicted"/>
<dbReference type="PROSITE" id="PS50075">
    <property type="entry name" value="CARRIER"/>
    <property type="match status" value="1"/>
</dbReference>
<dbReference type="Proteomes" id="UP000011666">
    <property type="component" value="Unassembled WGS sequence"/>
</dbReference>
<gene>
    <name evidence="2" type="ORF">GS4_38_00700</name>
</gene>
<dbReference type="AlphaFoldDB" id="M0QQ05"/>
<dbReference type="Gene3D" id="1.10.1200.10">
    <property type="entry name" value="ACP-like"/>
    <property type="match status" value="1"/>
</dbReference>
<dbReference type="RefSeq" id="WP_007624874.1">
    <property type="nucleotide sequence ID" value="NZ_BANX01000038.1"/>
</dbReference>
<dbReference type="OrthoDB" id="4774680at2"/>